<protein>
    <submittedName>
        <fullName evidence="2">Uncharacterized protein</fullName>
    </submittedName>
</protein>
<reference evidence="3" key="1">
    <citation type="journal article" date="2017" name="Genome Biol.">
        <title>Comparative genomics reveals high biological diversity and specific adaptations in the industrially and medically important fungal genus Aspergillus.</title>
        <authorList>
            <person name="de Vries R.P."/>
            <person name="Riley R."/>
            <person name="Wiebenga A."/>
            <person name="Aguilar-Osorio G."/>
            <person name="Amillis S."/>
            <person name="Uchima C.A."/>
            <person name="Anderluh G."/>
            <person name="Asadollahi M."/>
            <person name="Askin M."/>
            <person name="Barry K."/>
            <person name="Battaglia E."/>
            <person name="Bayram O."/>
            <person name="Benocci T."/>
            <person name="Braus-Stromeyer S.A."/>
            <person name="Caldana C."/>
            <person name="Canovas D."/>
            <person name="Cerqueira G.C."/>
            <person name="Chen F."/>
            <person name="Chen W."/>
            <person name="Choi C."/>
            <person name="Clum A."/>
            <person name="Dos Santos R.A."/>
            <person name="Damasio A.R."/>
            <person name="Diallinas G."/>
            <person name="Emri T."/>
            <person name="Fekete E."/>
            <person name="Flipphi M."/>
            <person name="Freyberg S."/>
            <person name="Gallo A."/>
            <person name="Gournas C."/>
            <person name="Habgood R."/>
            <person name="Hainaut M."/>
            <person name="Harispe M.L."/>
            <person name="Henrissat B."/>
            <person name="Hilden K.S."/>
            <person name="Hope R."/>
            <person name="Hossain A."/>
            <person name="Karabika E."/>
            <person name="Karaffa L."/>
            <person name="Karanyi Z."/>
            <person name="Krasevec N."/>
            <person name="Kuo A."/>
            <person name="Kusch H."/>
            <person name="LaButti K."/>
            <person name="Lagendijk E.L."/>
            <person name="Lapidus A."/>
            <person name="Levasseur A."/>
            <person name="Lindquist E."/>
            <person name="Lipzen A."/>
            <person name="Logrieco A.F."/>
            <person name="MacCabe A."/>
            <person name="Maekelae M.R."/>
            <person name="Malavazi I."/>
            <person name="Melin P."/>
            <person name="Meyer V."/>
            <person name="Mielnichuk N."/>
            <person name="Miskei M."/>
            <person name="Molnar A.P."/>
            <person name="Mule G."/>
            <person name="Ngan C.Y."/>
            <person name="Orejas M."/>
            <person name="Orosz E."/>
            <person name="Ouedraogo J.P."/>
            <person name="Overkamp K.M."/>
            <person name="Park H.-S."/>
            <person name="Perrone G."/>
            <person name="Piumi F."/>
            <person name="Punt P.J."/>
            <person name="Ram A.F."/>
            <person name="Ramon A."/>
            <person name="Rauscher S."/>
            <person name="Record E."/>
            <person name="Riano-Pachon D.M."/>
            <person name="Robert V."/>
            <person name="Roehrig J."/>
            <person name="Ruller R."/>
            <person name="Salamov A."/>
            <person name="Salih N.S."/>
            <person name="Samson R.A."/>
            <person name="Sandor E."/>
            <person name="Sanguinetti M."/>
            <person name="Schuetze T."/>
            <person name="Sepcic K."/>
            <person name="Shelest E."/>
            <person name="Sherlock G."/>
            <person name="Sophianopoulou V."/>
            <person name="Squina F.M."/>
            <person name="Sun H."/>
            <person name="Susca A."/>
            <person name="Todd R.B."/>
            <person name="Tsang A."/>
            <person name="Unkles S.E."/>
            <person name="van de Wiele N."/>
            <person name="van Rossen-Uffink D."/>
            <person name="Oliveira J.V."/>
            <person name="Vesth T.C."/>
            <person name="Visser J."/>
            <person name="Yu J.-H."/>
            <person name="Zhou M."/>
            <person name="Andersen M.R."/>
            <person name="Archer D.B."/>
            <person name="Baker S.E."/>
            <person name="Benoit I."/>
            <person name="Brakhage A.A."/>
            <person name="Braus G.H."/>
            <person name="Fischer R."/>
            <person name="Frisvad J.C."/>
            <person name="Goldman G.H."/>
            <person name="Houbraken J."/>
            <person name="Oakley B."/>
            <person name="Pocsi I."/>
            <person name="Scazzocchio C."/>
            <person name="Seiboth B."/>
            <person name="vanKuyk P.A."/>
            <person name="Wortman J."/>
            <person name="Dyer P.S."/>
            <person name="Grigoriev I.V."/>
        </authorList>
    </citation>
    <scope>NUCLEOTIDE SEQUENCE [LARGE SCALE GENOMIC DNA]</scope>
    <source>
        <strain evidence="3">ITEM 5010</strain>
    </source>
</reference>
<evidence type="ECO:0000256" key="1">
    <source>
        <dbReference type="SAM" id="MobiDB-lite"/>
    </source>
</evidence>
<organism evidence="2 3">
    <name type="scientific">Aspergillus carbonarius (strain ITEM 5010)</name>
    <dbReference type="NCBI Taxonomy" id="602072"/>
    <lineage>
        <taxon>Eukaryota</taxon>
        <taxon>Fungi</taxon>
        <taxon>Dikarya</taxon>
        <taxon>Ascomycota</taxon>
        <taxon>Pezizomycotina</taxon>
        <taxon>Eurotiomycetes</taxon>
        <taxon>Eurotiomycetidae</taxon>
        <taxon>Eurotiales</taxon>
        <taxon>Aspergillaceae</taxon>
        <taxon>Aspergillus</taxon>
        <taxon>Aspergillus subgen. Circumdati</taxon>
    </lineage>
</organism>
<feature type="compositionally biased region" description="Basic and acidic residues" evidence="1">
    <location>
        <begin position="28"/>
        <end position="46"/>
    </location>
</feature>
<name>A0A1R3R789_ASPC5</name>
<dbReference type="Proteomes" id="UP000188318">
    <property type="component" value="Unassembled WGS sequence"/>
</dbReference>
<dbReference type="AlphaFoldDB" id="A0A1R3R789"/>
<feature type="region of interest" description="Disordered" evidence="1">
    <location>
        <begin position="1"/>
        <end position="63"/>
    </location>
</feature>
<evidence type="ECO:0000313" key="2">
    <source>
        <dbReference type="EMBL" id="OOF90339.1"/>
    </source>
</evidence>
<sequence length="63" mass="7163">MQGSPLRPSFPEKENRGVTLPWLPKQPAHLDEKAKLQRESMADHQKPSIMRQDTTSHLAAETD</sequence>
<evidence type="ECO:0000313" key="3">
    <source>
        <dbReference type="Proteomes" id="UP000188318"/>
    </source>
</evidence>
<gene>
    <name evidence="2" type="ORF">ASPCADRAFT_212053</name>
</gene>
<dbReference type="VEuPathDB" id="FungiDB:ASPCADRAFT_212053"/>
<dbReference type="EMBL" id="KV907539">
    <property type="protein sequence ID" value="OOF90339.1"/>
    <property type="molecule type" value="Genomic_DNA"/>
</dbReference>
<proteinExistence type="predicted"/>
<keyword evidence="3" id="KW-1185">Reference proteome</keyword>
<accession>A0A1R3R789</accession>